<keyword evidence="6" id="KW-0325">Glycoprotein</keyword>
<dbReference type="InterPro" id="IPR013783">
    <property type="entry name" value="Ig-like_fold"/>
</dbReference>
<proteinExistence type="predicted"/>
<keyword evidence="8" id="KW-1279">T cell receptor</keyword>
<dbReference type="GeneTree" id="ENSGT00980000202319"/>
<feature type="signal peptide" evidence="9">
    <location>
        <begin position="1"/>
        <end position="17"/>
    </location>
</feature>
<keyword evidence="8" id="KW-0391">Immunity</keyword>
<feature type="domain" description="Ig-like" evidence="10">
    <location>
        <begin position="12"/>
        <end position="104"/>
    </location>
</feature>
<evidence type="ECO:0000256" key="6">
    <source>
        <dbReference type="ARBA" id="ARBA00023180"/>
    </source>
</evidence>
<evidence type="ECO:0000256" key="3">
    <source>
        <dbReference type="ARBA" id="ARBA00022729"/>
    </source>
</evidence>
<dbReference type="SUPFAM" id="SSF48726">
    <property type="entry name" value="Immunoglobulin"/>
    <property type="match status" value="1"/>
</dbReference>
<name>A0A8C4SB86_ERPCA</name>
<reference evidence="11" key="2">
    <citation type="submission" date="2025-08" db="UniProtKB">
        <authorList>
            <consortium name="Ensembl"/>
        </authorList>
    </citation>
    <scope>IDENTIFICATION</scope>
</reference>
<organism evidence="11 12">
    <name type="scientific">Erpetoichthys calabaricus</name>
    <name type="common">Rope fish</name>
    <name type="synonym">Calamoichthys calabaricus</name>
    <dbReference type="NCBI Taxonomy" id="27687"/>
    <lineage>
        <taxon>Eukaryota</taxon>
        <taxon>Metazoa</taxon>
        <taxon>Chordata</taxon>
        <taxon>Craniata</taxon>
        <taxon>Vertebrata</taxon>
        <taxon>Euteleostomi</taxon>
        <taxon>Actinopterygii</taxon>
        <taxon>Polypteriformes</taxon>
        <taxon>Polypteridae</taxon>
        <taxon>Erpetoichthys</taxon>
    </lineage>
</organism>
<evidence type="ECO:0000256" key="2">
    <source>
        <dbReference type="ARBA" id="ARBA00022475"/>
    </source>
</evidence>
<keyword evidence="12" id="KW-1185">Reference proteome</keyword>
<evidence type="ECO:0000256" key="8">
    <source>
        <dbReference type="ARBA" id="ARBA00043266"/>
    </source>
</evidence>
<dbReference type="InterPro" id="IPR003599">
    <property type="entry name" value="Ig_sub"/>
</dbReference>
<evidence type="ECO:0000256" key="5">
    <source>
        <dbReference type="ARBA" id="ARBA00023157"/>
    </source>
</evidence>
<evidence type="ECO:0000256" key="1">
    <source>
        <dbReference type="ARBA" id="ARBA00004236"/>
    </source>
</evidence>
<dbReference type="AlphaFoldDB" id="A0A8C4SB86"/>
<dbReference type="PANTHER" id="PTHR19339">
    <property type="entry name" value="T CELL RECEPTOR ALPHA VARIABLE 39"/>
    <property type="match status" value="1"/>
</dbReference>
<dbReference type="Proteomes" id="UP000694620">
    <property type="component" value="Chromosome 9"/>
</dbReference>
<protein>
    <recommendedName>
        <fullName evidence="10">Ig-like domain-containing protein</fullName>
    </recommendedName>
</protein>
<comment type="subunit">
    <text evidence="7">Alpha-beta TR is a heterodimer composed of an alpha and beta chain; disulfide-linked. The alpha-beta TR is associated with the transmembrane signaling CD3 coreceptor proteins to form the TR-CD3 (TcR or TCR). The assembly of alpha-beta TR heterodimers with CD3 occurs in the endoplasmic reticulum where a single alpha-beta TR heterodimer associates with one CD3D-CD3E heterodimer, one CD3G-CD3E heterodimer and one CD247 homodimer forming a stable octameric structure. CD3D-CD3E and CD3G-CD3E heterodimers preferentially associate with TR alpha and TR beta chains, respectively. The association of the CD247 homodimer is the last step of TcR assembly in the endoplasmic reticulum and is required for transport to the cell surface.</text>
</comment>
<dbReference type="GO" id="GO:0042101">
    <property type="term" value="C:T cell receptor complex"/>
    <property type="evidence" value="ECO:0007669"/>
    <property type="project" value="UniProtKB-KW"/>
</dbReference>
<dbReference type="PROSITE" id="PS50835">
    <property type="entry name" value="IG_LIKE"/>
    <property type="match status" value="1"/>
</dbReference>
<reference evidence="11" key="1">
    <citation type="submission" date="2021-06" db="EMBL/GenBank/DDBJ databases">
        <authorList>
            <consortium name="Wellcome Sanger Institute Data Sharing"/>
        </authorList>
    </citation>
    <scope>NUCLEOTIDE SEQUENCE [LARGE SCALE GENOMIC DNA]</scope>
</reference>
<sequence length="113" mass="12550">LLLSFSFTLICSRILLNQTPQNLQASLGEQAAITCGFKASSFGSVQWYRQLSNSRPEHIITCVSDGTEYKDNIIFSLSRSDQVSNLTILNSGIQHSALYFCAVQAHCAHHTVW</sequence>
<dbReference type="SMART" id="SM00409">
    <property type="entry name" value="IG"/>
    <property type="match status" value="1"/>
</dbReference>
<dbReference type="InterPro" id="IPR051896">
    <property type="entry name" value="TCR_alpha_variable"/>
</dbReference>
<feature type="chain" id="PRO_5034167676" description="Ig-like domain-containing protein" evidence="9">
    <location>
        <begin position="18"/>
        <end position="113"/>
    </location>
</feature>
<dbReference type="Gene3D" id="2.60.40.10">
    <property type="entry name" value="Immunoglobulins"/>
    <property type="match status" value="1"/>
</dbReference>
<reference evidence="11" key="3">
    <citation type="submission" date="2025-09" db="UniProtKB">
        <authorList>
            <consortium name="Ensembl"/>
        </authorList>
    </citation>
    <scope>IDENTIFICATION</scope>
</reference>
<evidence type="ECO:0000313" key="12">
    <source>
        <dbReference type="Proteomes" id="UP000694620"/>
    </source>
</evidence>
<accession>A0A8C4SB86</accession>
<keyword evidence="5" id="KW-1015">Disulfide bond</keyword>
<dbReference type="InterPro" id="IPR013106">
    <property type="entry name" value="Ig_V-set"/>
</dbReference>
<evidence type="ECO:0000256" key="7">
    <source>
        <dbReference type="ARBA" id="ARBA00038651"/>
    </source>
</evidence>
<evidence type="ECO:0000256" key="4">
    <source>
        <dbReference type="ARBA" id="ARBA00023136"/>
    </source>
</evidence>
<dbReference type="Ensembl" id="ENSECRT00000014443.1">
    <property type="protein sequence ID" value="ENSECRP00000014196.1"/>
    <property type="gene ID" value="ENSECRG00000009473.1"/>
</dbReference>
<keyword evidence="8" id="KW-1064">Adaptive immunity</keyword>
<dbReference type="InterPro" id="IPR007110">
    <property type="entry name" value="Ig-like_dom"/>
</dbReference>
<keyword evidence="4" id="KW-0472">Membrane</keyword>
<keyword evidence="3 9" id="KW-0732">Signal</keyword>
<keyword evidence="2" id="KW-1003">Cell membrane</keyword>
<dbReference type="SMART" id="SM00406">
    <property type="entry name" value="IGv"/>
    <property type="match status" value="1"/>
</dbReference>
<evidence type="ECO:0000259" key="10">
    <source>
        <dbReference type="PROSITE" id="PS50835"/>
    </source>
</evidence>
<comment type="subcellular location">
    <subcellularLocation>
        <location evidence="1">Cell membrane</location>
    </subcellularLocation>
</comment>
<evidence type="ECO:0000256" key="9">
    <source>
        <dbReference type="SAM" id="SignalP"/>
    </source>
</evidence>
<dbReference type="PANTHER" id="PTHR19339:SF2">
    <property type="entry name" value="T CELL RECEPTOR ALPHA VARIABLE 22"/>
    <property type="match status" value="1"/>
</dbReference>
<dbReference type="InterPro" id="IPR036179">
    <property type="entry name" value="Ig-like_dom_sf"/>
</dbReference>
<evidence type="ECO:0000313" key="11">
    <source>
        <dbReference type="Ensembl" id="ENSECRP00000014196.1"/>
    </source>
</evidence>
<dbReference type="Pfam" id="PF07686">
    <property type="entry name" value="V-set"/>
    <property type="match status" value="1"/>
</dbReference>